<reference evidence="1" key="5">
    <citation type="journal article" date="2021" name="G3 (Bethesda)">
        <title>Aegilops tauschii genome assembly Aet v5.0 features greater sequence contiguity and improved annotation.</title>
        <authorList>
            <person name="Wang L."/>
            <person name="Zhu T."/>
            <person name="Rodriguez J.C."/>
            <person name="Deal K.R."/>
            <person name="Dubcovsky J."/>
            <person name="McGuire P.E."/>
            <person name="Lux T."/>
            <person name="Spannagl M."/>
            <person name="Mayer K.F.X."/>
            <person name="Baldrich P."/>
            <person name="Meyers B.C."/>
            <person name="Huo N."/>
            <person name="Gu Y.Q."/>
            <person name="Zhou H."/>
            <person name="Devos K.M."/>
            <person name="Bennetzen J.L."/>
            <person name="Unver T."/>
            <person name="Budak H."/>
            <person name="Gulick P.J."/>
            <person name="Galiba G."/>
            <person name="Kalapos B."/>
            <person name="Nelson D.R."/>
            <person name="Li P."/>
            <person name="You F.M."/>
            <person name="Luo M.C."/>
            <person name="Dvorak J."/>
        </authorList>
    </citation>
    <scope>NUCLEOTIDE SEQUENCE [LARGE SCALE GENOMIC DNA]</scope>
    <source>
        <strain evidence="1">cv. AL8/78</strain>
    </source>
</reference>
<reference evidence="1" key="3">
    <citation type="journal article" date="2017" name="Nature">
        <title>Genome sequence of the progenitor of the wheat D genome Aegilops tauschii.</title>
        <authorList>
            <person name="Luo M.C."/>
            <person name="Gu Y.Q."/>
            <person name="Puiu D."/>
            <person name="Wang H."/>
            <person name="Twardziok S.O."/>
            <person name="Deal K.R."/>
            <person name="Huo N."/>
            <person name="Zhu T."/>
            <person name="Wang L."/>
            <person name="Wang Y."/>
            <person name="McGuire P.E."/>
            <person name="Liu S."/>
            <person name="Long H."/>
            <person name="Ramasamy R.K."/>
            <person name="Rodriguez J.C."/>
            <person name="Van S.L."/>
            <person name="Yuan L."/>
            <person name="Wang Z."/>
            <person name="Xia Z."/>
            <person name="Xiao L."/>
            <person name="Anderson O.D."/>
            <person name="Ouyang S."/>
            <person name="Liang Y."/>
            <person name="Zimin A.V."/>
            <person name="Pertea G."/>
            <person name="Qi P."/>
            <person name="Bennetzen J.L."/>
            <person name="Dai X."/>
            <person name="Dawson M.W."/>
            <person name="Muller H.G."/>
            <person name="Kugler K."/>
            <person name="Rivarola-Duarte L."/>
            <person name="Spannagl M."/>
            <person name="Mayer K.F.X."/>
            <person name="Lu F.H."/>
            <person name="Bevan M.W."/>
            <person name="Leroy P."/>
            <person name="Li P."/>
            <person name="You F.M."/>
            <person name="Sun Q."/>
            <person name="Liu Z."/>
            <person name="Lyons E."/>
            <person name="Wicker T."/>
            <person name="Salzberg S.L."/>
            <person name="Devos K.M."/>
            <person name="Dvorak J."/>
        </authorList>
    </citation>
    <scope>NUCLEOTIDE SEQUENCE [LARGE SCALE GENOMIC DNA]</scope>
    <source>
        <strain evidence="1">cv. AL8/78</strain>
    </source>
</reference>
<keyword evidence="2" id="KW-1185">Reference proteome</keyword>
<reference evidence="1" key="4">
    <citation type="submission" date="2019-03" db="UniProtKB">
        <authorList>
            <consortium name="EnsemblPlants"/>
        </authorList>
    </citation>
    <scope>IDENTIFICATION</scope>
</reference>
<dbReference type="AlphaFoldDB" id="A0A452ZBC2"/>
<reference evidence="2" key="2">
    <citation type="journal article" date="2017" name="Nat. Plants">
        <title>The Aegilops tauschii genome reveals multiple impacts of transposons.</title>
        <authorList>
            <person name="Zhao G."/>
            <person name="Zou C."/>
            <person name="Li K."/>
            <person name="Wang K."/>
            <person name="Li T."/>
            <person name="Gao L."/>
            <person name="Zhang X."/>
            <person name="Wang H."/>
            <person name="Yang Z."/>
            <person name="Liu X."/>
            <person name="Jiang W."/>
            <person name="Mao L."/>
            <person name="Kong X."/>
            <person name="Jiao Y."/>
            <person name="Jia J."/>
        </authorList>
    </citation>
    <scope>NUCLEOTIDE SEQUENCE [LARGE SCALE GENOMIC DNA]</scope>
    <source>
        <strain evidence="2">cv. AL8/78</strain>
    </source>
</reference>
<accession>A0A452ZBC2</accession>
<reference evidence="2" key="1">
    <citation type="journal article" date="2014" name="Science">
        <title>Ancient hybridizations among the ancestral genomes of bread wheat.</title>
        <authorList>
            <consortium name="International Wheat Genome Sequencing Consortium,"/>
            <person name="Marcussen T."/>
            <person name="Sandve S.R."/>
            <person name="Heier L."/>
            <person name="Spannagl M."/>
            <person name="Pfeifer M."/>
            <person name="Jakobsen K.S."/>
            <person name="Wulff B.B."/>
            <person name="Steuernagel B."/>
            <person name="Mayer K.F."/>
            <person name="Olsen O.A."/>
        </authorList>
    </citation>
    <scope>NUCLEOTIDE SEQUENCE [LARGE SCALE GENOMIC DNA]</scope>
    <source>
        <strain evidence="2">cv. AL8/78</strain>
    </source>
</reference>
<proteinExistence type="predicted"/>
<protein>
    <submittedName>
        <fullName evidence="1">Uncharacterized protein</fullName>
    </submittedName>
</protein>
<dbReference type="Proteomes" id="UP000015105">
    <property type="component" value="Chromosome 1D"/>
</dbReference>
<name>A0A452ZBC2_AEGTS</name>
<dbReference type="Gramene" id="AET1Gv20699000.3">
    <property type="protein sequence ID" value="AET1Gv20699000.3"/>
    <property type="gene ID" value="AET1Gv20699000"/>
</dbReference>
<dbReference type="EnsemblPlants" id="AET1Gv20699000.3">
    <property type="protein sequence ID" value="AET1Gv20699000.3"/>
    <property type="gene ID" value="AET1Gv20699000"/>
</dbReference>
<evidence type="ECO:0000313" key="2">
    <source>
        <dbReference type="Proteomes" id="UP000015105"/>
    </source>
</evidence>
<sequence>IPGQQERGEKQDFGRCSCSIRHPIGRTKVSQNYRCCSIINYEVFLWGNQLGS</sequence>
<evidence type="ECO:0000313" key="1">
    <source>
        <dbReference type="EnsemblPlants" id="AET1Gv20699000.3"/>
    </source>
</evidence>
<organism evidence="1 2">
    <name type="scientific">Aegilops tauschii subsp. strangulata</name>
    <name type="common">Goatgrass</name>
    <dbReference type="NCBI Taxonomy" id="200361"/>
    <lineage>
        <taxon>Eukaryota</taxon>
        <taxon>Viridiplantae</taxon>
        <taxon>Streptophyta</taxon>
        <taxon>Embryophyta</taxon>
        <taxon>Tracheophyta</taxon>
        <taxon>Spermatophyta</taxon>
        <taxon>Magnoliopsida</taxon>
        <taxon>Liliopsida</taxon>
        <taxon>Poales</taxon>
        <taxon>Poaceae</taxon>
        <taxon>BOP clade</taxon>
        <taxon>Pooideae</taxon>
        <taxon>Triticodae</taxon>
        <taxon>Triticeae</taxon>
        <taxon>Triticinae</taxon>
        <taxon>Aegilops</taxon>
    </lineage>
</organism>